<dbReference type="InterPro" id="IPR027417">
    <property type="entry name" value="P-loop_NTPase"/>
</dbReference>
<gene>
    <name evidence="3" type="ORF">N782_18470</name>
</gene>
<proteinExistence type="predicted"/>
<feature type="coiled-coil region" evidence="1">
    <location>
        <begin position="173"/>
        <end position="227"/>
    </location>
</feature>
<dbReference type="EMBL" id="AVBF01000060">
    <property type="protein sequence ID" value="KGP71499.1"/>
    <property type="molecule type" value="Genomic_DNA"/>
</dbReference>
<protein>
    <recommendedName>
        <fullName evidence="2">DUF2326 domain-containing protein</fullName>
    </recommendedName>
</protein>
<evidence type="ECO:0000313" key="3">
    <source>
        <dbReference type="EMBL" id="KGP71499.1"/>
    </source>
</evidence>
<name>A0A0A2T7J6_9BACI</name>
<evidence type="ECO:0000256" key="1">
    <source>
        <dbReference type="SAM" id="Coils"/>
    </source>
</evidence>
<evidence type="ECO:0000313" key="4">
    <source>
        <dbReference type="Proteomes" id="UP000030147"/>
    </source>
</evidence>
<dbReference type="RefSeq" id="WP_036822728.1">
    <property type="nucleotide sequence ID" value="NZ_AVBF01000060.1"/>
</dbReference>
<accession>A0A0A2T7J6</accession>
<dbReference type="OrthoDB" id="9815945at2"/>
<dbReference type="Pfam" id="PF10088">
    <property type="entry name" value="DUF2326"/>
    <property type="match status" value="1"/>
</dbReference>
<dbReference type="STRING" id="1385514.N782_18470"/>
<keyword evidence="1" id="KW-0175">Coiled coil</keyword>
<comment type="caution">
    <text evidence="3">The sequence shown here is derived from an EMBL/GenBank/DDBJ whole genome shotgun (WGS) entry which is preliminary data.</text>
</comment>
<feature type="domain" description="DUF2326" evidence="2">
    <location>
        <begin position="424"/>
        <end position="523"/>
    </location>
</feature>
<keyword evidence="4" id="KW-1185">Reference proteome</keyword>
<dbReference type="Gene3D" id="3.40.50.300">
    <property type="entry name" value="P-loop containing nucleotide triphosphate hydrolases"/>
    <property type="match status" value="1"/>
</dbReference>
<dbReference type="eggNOG" id="COG5293">
    <property type="taxonomic scope" value="Bacteria"/>
</dbReference>
<dbReference type="AlphaFoldDB" id="A0A0A2T7J6"/>
<dbReference type="Proteomes" id="UP000030147">
    <property type="component" value="Unassembled WGS sequence"/>
</dbReference>
<evidence type="ECO:0000259" key="2">
    <source>
        <dbReference type="Pfam" id="PF10088"/>
    </source>
</evidence>
<sequence>MLIRIKSKIFQEEMIKFHEGLNVVLGDNKGSNSIGKSTLLMIVDFVFGGNTYITHNKDMVDKLGDHDFLFTFKFNDTEYNFIRGTDAPEVVFESNGSYERLDDMKVGEFRNRLEELYKLDFKHITFRSAVSTFSRVWGKNNYDVKKPLHNFPNQGFKETVSNLIKTFQRYDEIAKQDKELKTLEKQKSVLNKAGNFKFIPKITKRKYEKNIKEIDRLNKEIEKVGHKAQSPSINVGEIVSDELIKIREEKNKLLDEREYFKSRLNRTNKTIKKSSDAGFENLVEFFPNVNLEKLNNIESFHNGIRSILSNELKSARQELRKRIGELDEEIKELNDKQDQLLNPDEELTVFIDKLIEYTSEIKNLQLENEYYHKLSVVKSDLTKKEEDLDEIKTKIITQIENDVNEKINEINDLVHGVKRTAPQLDLSYTSYEYKIFDNTGTGKAYSNLLIFDLAILRLTRMPFIIHDSFLFKNIEKDAVEQVIDYYDSMSKQVFIAIDLINMYNKQTQETLQKNKVIQLSEDKLLTTLDWRDSSN</sequence>
<dbReference type="InterPro" id="IPR018760">
    <property type="entry name" value="DUF2326"/>
</dbReference>
<feature type="coiled-coil region" evidence="1">
    <location>
        <begin position="309"/>
        <end position="336"/>
    </location>
</feature>
<reference evidence="3 4" key="1">
    <citation type="journal article" date="2015" name="Stand. Genomic Sci.">
        <title>High quality draft genome sequence of the moderately halophilic bacterium Pontibacillus yanchengensis Y32(T) and comparison among Pontibacillus genomes.</title>
        <authorList>
            <person name="Huang J."/>
            <person name="Qiao Z.X."/>
            <person name="Tang J.W."/>
            <person name="Wang G."/>
        </authorList>
    </citation>
    <scope>NUCLEOTIDE SEQUENCE [LARGE SCALE GENOMIC DNA]</scope>
    <source>
        <strain evidence="3 4">Y32</strain>
    </source>
</reference>
<organism evidence="3 4">
    <name type="scientific">Pontibacillus yanchengensis Y32</name>
    <dbReference type="NCBI Taxonomy" id="1385514"/>
    <lineage>
        <taxon>Bacteria</taxon>
        <taxon>Bacillati</taxon>
        <taxon>Bacillota</taxon>
        <taxon>Bacilli</taxon>
        <taxon>Bacillales</taxon>
        <taxon>Bacillaceae</taxon>
        <taxon>Pontibacillus</taxon>
    </lineage>
</organism>